<dbReference type="EMBL" id="LDJR01000060">
    <property type="protein sequence ID" value="OAK67327.1"/>
    <property type="molecule type" value="Genomic_DNA"/>
</dbReference>
<accession>A0A0Q9XZJ7</accession>
<evidence type="ECO:0000313" key="3">
    <source>
        <dbReference type="Proteomes" id="UP000053881"/>
    </source>
</evidence>
<gene>
    <name evidence="2" type="ORF">ABB05_19425</name>
    <name evidence="1" type="ORF">ACA29_07155</name>
</gene>
<comment type="caution">
    <text evidence="1">The sequence shown here is derived from an EMBL/GenBank/DDBJ whole genome shotgun (WGS) entry which is preliminary data.</text>
</comment>
<protein>
    <submittedName>
        <fullName evidence="1">Uncharacterized protein</fullName>
    </submittedName>
</protein>
<reference evidence="1 3" key="2">
    <citation type="submission" date="2015-06" db="EMBL/GenBank/DDBJ databases">
        <title>Genome sequencing project of Bacillus galactosidilyticus PL133.</title>
        <authorList>
            <person name="Gaiero J."/>
            <person name="Nicol R."/>
            <person name="Habash M."/>
        </authorList>
    </citation>
    <scope>NUCLEOTIDE SEQUENCE [LARGE SCALE GENOMIC DNA]</scope>
    <source>
        <strain evidence="1 3">PL133</strain>
    </source>
</reference>
<organism evidence="1 3">
    <name type="scientific">Lederbergia galactosidilytica</name>
    <dbReference type="NCBI Taxonomy" id="217031"/>
    <lineage>
        <taxon>Bacteria</taxon>
        <taxon>Bacillati</taxon>
        <taxon>Bacillota</taxon>
        <taxon>Bacilli</taxon>
        <taxon>Bacillales</taxon>
        <taxon>Bacillaceae</taxon>
        <taxon>Lederbergia</taxon>
    </lineage>
</organism>
<dbReference type="EMBL" id="LGPB01000068">
    <property type="protein sequence ID" value="KRG14077.1"/>
    <property type="molecule type" value="Genomic_DNA"/>
</dbReference>
<proteinExistence type="predicted"/>
<dbReference type="AlphaFoldDB" id="A0A0Q9XZJ7"/>
<dbReference type="Proteomes" id="UP000077881">
    <property type="component" value="Unassembled WGS sequence"/>
</dbReference>
<dbReference type="STRING" id="217031.ABB05_19425"/>
<evidence type="ECO:0000313" key="1">
    <source>
        <dbReference type="EMBL" id="KRG14077.1"/>
    </source>
</evidence>
<reference evidence="2 4" key="1">
    <citation type="submission" date="2015-05" db="EMBL/GenBank/DDBJ databases">
        <title>Comparison of genome.</title>
        <authorList>
            <person name="Zheng Z."/>
            <person name="Sun M."/>
        </authorList>
    </citation>
    <scope>NUCLEOTIDE SEQUENCE [LARGE SCALE GENOMIC DNA]</scope>
    <source>
        <strain evidence="2 4">G25-74</strain>
    </source>
</reference>
<keyword evidence="4" id="KW-1185">Reference proteome</keyword>
<evidence type="ECO:0000313" key="4">
    <source>
        <dbReference type="Proteomes" id="UP000077881"/>
    </source>
</evidence>
<sequence>MGTIALFPKETPQIKAYTYNMVQSAFIQRFLSFLIENLKYGFIKWENVNNELHENSLEVVHDEYGDGSSSD</sequence>
<dbReference type="PATRIC" id="fig|217031.4.peg.2382"/>
<name>A0A0Q9XZJ7_9BACI</name>
<dbReference type="Proteomes" id="UP000053881">
    <property type="component" value="Unassembled WGS sequence"/>
</dbReference>
<evidence type="ECO:0000313" key="2">
    <source>
        <dbReference type="EMBL" id="OAK67327.1"/>
    </source>
</evidence>